<protein>
    <submittedName>
        <fullName evidence="1">WbqC family protein</fullName>
    </submittedName>
</protein>
<dbReference type="InterPro" id="IPR014985">
    <property type="entry name" value="WbqC"/>
</dbReference>
<sequence length="204" mass="24590">MQSSAIFPLFYLPPISYFSGLKDFDGNFLIEKEEHFPKQTYRNRARIYSPNGSLDLIVPVIRGNKVHTKVKDVKISNDFNWQRLHWKSLESCYRNSAYFEFYEDEFARFYHNKFEFLFDYNLELLEWLLKQLKKDVKLNFTSEYIDDIAPELDYRTNKIHFKNVDDNTVYKPYFQVFDDREGFKPNLSIVDLLFNQGPQSKSYM</sequence>
<dbReference type="EMBL" id="JBBEUB010000002">
    <property type="protein sequence ID" value="MEJ2902627.1"/>
    <property type="molecule type" value="Genomic_DNA"/>
</dbReference>
<gene>
    <name evidence="1" type="ORF">WAE58_09325</name>
</gene>
<accession>A0ABU8NMA3</accession>
<proteinExistence type="predicted"/>
<name>A0ABU8NMA3_9SPHI</name>
<evidence type="ECO:0000313" key="2">
    <source>
        <dbReference type="Proteomes" id="UP001378956"/>
    </source>
</evidence>
<evidence type="ECO:0000313" key="1">
    <source>
        <dbReference type="EMBL" id="MEJ2902627.1"/>
    </source>
</evidence>
<dbReference type="Pfam" id="PF08889">
    <property type="entry name" value="WbqC"/>
    <property type="match status" value="2"/>
</dbReference>
<keyword evidence="2" id="KW-1185">Reference proteome</keyword>
<reference evidence="1 2" key="1">
    <citation type="submission" date="2024-03" db="EMBL/GenBank/DDBJ databases">
        <title>Sequence of Lycoming College Course Isolates.</title>
        <authorList>
            <person name="Plotts O."/>
            <person name="Newman J."/>
        </authorList>
    </citation>
    <scope>NUCLEOTIDE SEQUENCE [LARGE SCALE GENOMIC DNA]</scope>
    <source>
        <strain evidence="1 2">CJB-3</strain>
    </source>
</reference>
<dbReference type="Proteomes" id="UP001378956">
    <property type="component" value="Unassembled WGS sequence"/>
</dbReference>
<comment type="caution">
    <text evidence="1">The sequence shown here is derived from an EMBL/GenBank/DDBJ whole genome shotgun (WGS) entry which is preliminary data.</text>
</comment>
<dbReference type="RefSeq" id="WP_172662974.1">
    <property type="nucleotide sequence ID" value="NZ_CBFGNQ010000002.1"/>
</dbReference>
<organism evidence="1 2">
    <name type="scientific">Pedobacter panaciterrae</name>
    <dbReference type="NCBI Taxonomy" id="363849"/>
    <lineage>
        <taxon>Bacteria</taxon>
        <taxon>Pseudomonadati</taxon>
        <taxon>Bacteroidota</taxon>
        <taxon>Sphingobacteriia</taxon>
        <taxon>Sphingobacteriales</taxon>
        <taxon>Sphingobacteriaceae</taxon>
        <taxon>Pedobacter</taxon>
    </lineage>
</organism>